<feature type="compositionally biased region" description="Low complexity" evidence="1">
    <location>
        <begin position="768"/>
        <end position="777"/>
    </location>
</feature>
<protein>
    <submittedName>
        <fullName evidence="2">Uncharacterized protein</fullName>
    </submittedName>
</protein>
<feature type="region of interest" description="Disordered" evidence="1">
    <location>
        <begin position="227"/>
        <end position="298"/>
    </location>
</feature>
<evidence type="ECO:0000256" key="1">
    <source>
        <dbReference type="SAM" id="MobiDB-lite"/>
    </source>
</evidence>
<evidence type="ECO:0000313" key="2">
    <source>
        <dbReference type="EMBL" id="CAK0881420.1"/>
    </source>
</evidence>
<name>A0ABN9W8L1_9DINO</name>
<feature type="compositionally biased region" description="Basic and acidic residues" evidence="1">
    <location>
        <begin position="736"/>
        <end position="745"/>
    </location>
</feature>
<organism evidence="2 3">
    <name type="scientific">Prorocentrum cordatum</name>
    <dbReference type="NCBI Taxonomy" id="2364126"/>
    <lineage>
        <taxon>Eukaryota</taxon>
        <taxon>Sar</taxon>
        <taxon>Alveolata</taxon>
        <taxon>Dinophyceae</taxon>
        <taxon>Prorocentrales</taxon>
        <taxon>Prorocentraceae</taxon>
        <taxon>Prorocentrum</taxon>
    </lineage>
</organism>
<feature type="compositionally biased region" description="Basic residues" evidence="1">
    <location>
        <begin position="256"/>
        <end position="268"/>
    </location>
</feature>
<gene>
    <name evidence="2" type="ORF">PCOR1329_LOCUS64268</name>
</gene>
<accession>A0ABN9W8L1</accession>
<reference evidence="2" key="1">
    <citation type="submission" date="2023-10" db="EMBL/GenBank/DDBJ databases">
        <authorList>
            <person name="Chen Y."/>
            <person name="Shah S."/>
            <person name="Dougan E. K."/>
            <person name="Thang M."/>
            <person name="Chan C."/>
        </authorList>
    </citation>
    <scope>NUCLEOTIDE SEQUENCE [LARGE SCALE GENOMIC DNA]</scope>
</reference>
<feature type="region of interest" description="Disordered" evidence="1">
    <location>
        <begin position="736"/>
        <end position="860"/>
    </location>
</feature>
<feature type="compositionally biased region" description="Basic and acidic residues" evidence="1">
    <location>
        <begin position="285"/>
        <end position="298"/>
    </location>
</feature>
<sequence>MSRDFNGTTCKAALDFDLSILQVTFLPALSQRHVEAHPHWVLPSGEIFADWRDIWQIFAVTEAPDDKFIWRVYHDRRLTMLQVVPTPHTGCVDYPEPGQQIANRAPENRLDAVLWQDVKETIGVKIFQKLQVREGKGHKLARRWLSYQEHRGQRPTGKYGTDLGILNIFDWDTTDPDAREAIEPSAGWDAWSADNQDDLPKDLWDLWEHIQKGPDTHWPPMEVLAEDEAEDRDDEDDAPRGRVRTPASVWPSAAAHGKRGRSRSRTRQSRTGEASRAFGGTAMLMRDKSRAPERDVRDPADLPHLDVYSIARAAEERVTFFDAADEPAEHHRAGDVSSCVAKIHELRFDPLDFCVYDPDPLSQKAKWMSEQVYRAAIELTKDFSWTDIDPEIADDDAMQIHLAEVGQYRASLASEIHLLNAHRDALDLVHRDLYMGREDAPPISAEAHNIEACMQYLQQAEARALWRGVRTTPDTFQRAAVEMWPQHVHEAAVRALAIWGMHGAAALNPARPVSPSTAGRQGDCGTADRARATAARAVAAAGEIAVATAGIGAGAAATGGRLQGRCPAISPELGGLNMSLGPPPTRALEELLRETDADELLQTVSLMQNQVVRISREYKSKLQDAKNVGVGERRVTTKAQFKGLGDLIAATSKKEDRQVRSAEFAFGSNETAVEDSFLHSRGTRGALEEQMLRVCKATQVSVDVLEELLGPAGQRDLFEDHMKVLEYARTKRQLVEKRLDGERPKWKSPPSSPSNKWRNKDPPPAEPAAPAVPTQAAHVPRGSTGAAQRGAGGGSPGRTDGSPSGRRGTAVAAASPQGGVAGRGRPATAGSSGGPRPPLPWEAHRGRRPSRGSEHRAIESSSLWKSVWIPFLAR</sequence>
<dbReference type="Proteomes" id="UP001189429">
    <property type="component" value="Unassembled WGS sequence"/>
</dbReference>
<evidence type="ECO:0000313" key="3">
    <source>
        <dbReference type="Proteomes" id="UP001189429"/>
    </source>
</evidence>
<comment type="caution">
    <text evidence="2">The sequence shown here is derived from an EMBL/GenBank/DDBJ whole genome shotgun (WGS) entry which is preliminary data.</text>
</comment>
<proteinExistence type="predicted"/>
<keyword evidence="3" id="KW-1185">Reference proteome</keyword>
<dbReference type="EMBL" id="CAUYUJ010018182">
    <property type="protein sequence ID" value="CAK0881420.1"/>
    <property type="molecule type" value="Genomic_DNA"/>
</dbReference>
<feature type="compositionally biased region" description="Acidic residues" evidence="1">
    <location>
        <begin position="227"/>
        <end position="237"/>
    </location>
</feature>